<keyword evidence="1" id="KW-0245">EGF-like domain</keyword>
<evidence type="ECO:0000256" key="1">
    <source>
        <dbReference type="PROSITE-ProRule" id="PRU00076"/>
    </source>
</evidence>
<dbReference type="PANTHER" id="PTHR22963">
    <property type="entry name" value="ENDOGLIN-RELATED"/>
    <property type="match status" value="1"/>
</dbReference>
<evidence type="ECO:0000259" key="2">
    <source>
        <dbReference type="PROSITE" id="PS50026"/>
    </source>
</evidence>
<dbReference type="Pfam" id="PF21164">
    <property type="entry name" value="Dumpy_DPY"/>
    <property type="match status" value="2"/>
</dbReference>
<dbReference type="Proteomes" id="UP000079169">
    <property type="component" value="Unplaced"/>
</dbReference>
<feature type="domain" description="EGF-like" evidence="2">
    <location>
        <begin position="262"/>
        <end position="300"/>
    </location>
</feature>
<dbReference type="SMART" id="SM00181">
    <property type="entry name" value="EGF"/>
    <property type="match status" value="2"/>
</dbReference>
<evidence type="ECO:0000313" key="3">
    <source>
        <dbReference type="Proteomes" id="UP000079169"/>
    </source>
</evidence>
<evidence type="ECO:0000313" key="4">
    <source>
        <dbReference type="RefSeq" id="XP_026677656.1"/>
    </source>
</evidence>
<dbReference type="PROSITE" id="PS50026">
    <property type="entry name" value="EGF_3"/>
    <property type="match status" value="1"/>
</dbReference>
<dbReference type="SUPFAM" id="SSF90148">
    <property type="entry name" value="DPY module"/>
    <property type="match status" value="2"/>
</dbReference>
<gene>
    <name evidence="4" type="primary">LOC113466439</name>
</gene>
<accession>A0A3Q0IMX2</accession>
<protein>
    <submittedName>
        <fullName evidence="4">Protocadherin Fat 3-like</fullName>
    </submittedName>
</protein>
<dbReference type="PANTHER" id="PTHR22963:SF39">
    <property type="entry name" value="DUMPY"/>
    <property type="match status" value="1"/>
</dbReference>
<reference evidence="4" key="1">
    <citation type="submission" date="2025-08" db="UniProtKB">
        <authorList>
            <consortium name="RefSeq"/>
        </authorList>
    </citation>
    <scope>IDENTIFICATION</scope>
</reference>
<sequence>MLNAKLSIILRYVLVLKDMLEMLSADAILNHLNLNNQWFKRTPATVFQMQNVEMVYVSVCQNFMEMVMYPADQNVFSTMTVLVTKPASETNVKTHVFLELVVKVLFVTSSIMLCLVIVHLEPQEVHLFNVNRFNMNLCTQTHVNHHLVFTDFFEIISEQPVVQEDTCNCVPNAECRDGVCVCLPEFYGDGYVSCRPECVLNNDCPSNKACIRNKCKNPCVPGTCGEGAICDVINHAVSCNCPPGTTGSPFVQCKPIQYEPVYTNPCQPSPCGPNSQCREVNKQAVCSCLPNYFGSPPACRPECTVNSDCPLNKACFNQKC</sequence>
<dbReference type="InterPro" id="IPR000742">
    <property type="entry name" value="EGF"/>
</dbReference>
<dbReference type="AlphaFoldDB" id="A0A3Q0IMX2"/>
<dbReference type="GeneID" id="113466439"/>
<dbReference type="KEGG" id="dci:113466439"/>
<dbReference type="Gene3D" id="2.10.25.10">
    <property type="entry name" value="Laminin"/>
    <property type="match status" value="1"/>
</dbReference>
<name>A0A3Q0IMX2_DIACI</name>
<dbReference type="RefSeq" id="XP_026677656.1">
    <property type="nucleotide sequence ID" value="XM_026821855.1"/>
</dbReference>
<dbReference type="STRING" id="121845.A0A3Q0IMX2"/>
<organism evidence="3 4">
    <name type="scientific">Diaphorina citri</name>
    <name type="common">Asian citrus psyllid</name>
    <dbReference type="NCBI Taxonomy" id="121845"/>
    <lineage>
        <taxon>Eukaryota</taxon>
        <taxon>Metazoa</taxon>
        <taxon>Ecdysozoa</taxon>
        <taxon>Arthropoda</taxon>
        <taxon>Hexapoda</taxon>
        <taxon>Insecta</taxon>
        <taxon>Pterygota</taxon>
        <taxon>Neoptera</taxon>
        <taxon>Paraneoptera</taxon>
        <taxon>Hemiptera</taxon>
        <taxon>Sternorrhyncha</taxon>
        <taxon>Psylloidea</taxon>
        <taxon>Psyllidae</taxon>
        <taxon>Diaphorininae</taxon>
        <taxon>Diaphorina</taxon>
    </lineage>
</organism>
<proteinExistence type="predicted"/>
<feature type="non-terminal residue" evidence="4">
    <location>
        <position position="320"/>
    </location>
</feature>
<dbReference type="InterPro" id="IPR048407">
    <property type="entry name" value="Dumpy_DPY"/>
</dbReference>
<comment type="caution">
    <text evidence="1">Lacks conserved residue(s) required for the propagation of feature annotation.</text>
</comment>
<dbReference type="PaxDb" id="121845-A0A3Q0IMX2"/>
<keyword evidence="3" id="KW-1185">Reference proteome</keyword>